<keyword evidence="5 13" id="KW-0444">Lipid biosynthesis</keyword>
<sequence>MKLELFWNKISPLLIPFSWLYGIAVRFRNAAYERGLFRTERLNVPVISIGNLSVGGTGKTPVTLKIAQLLKGSPFNQKPAILSRGYGRKTKEYTLVSGGEDVLCDATESGDECQIYARRLPGIPVAVDADRVSGGRRLTESFDISLLLLDDAFQHRRIYRDLDIVLIDSRYPIWNEKLLPAGTLREYSPALERAHLIVLTNFQPEDKENSTLLNNCIERFGQESVATCRPCFHRSYLFRTGEEVSSEEISGSGMIGFCGIAKPQGFQSMLEGLGIDVLTIIHFSDHHNYKPSDVEKLATVLNRAQADYLVTTEKDAVKLGPLFQALPVLVIEIDIEWLEGFDYLQQKLLDISKVNS</sequence>
<keyword evidence="11 13" id="KW-0443">Lipid metabolism</keyword>
<evidence type="ECO:0000256" key="4">
    <source>
        <dbReference type="ARBA" id="ARBA00016436"/>
    </source>
</evidence>
<proteinExistence type="inferred from homology"/>
<evidence type="ECO:0000256" key="9">
    <source>
        <dbReference type="ARBA" id="ARBA00022777"/>
    </source>
</evidence>
<keyword evidence="9 13" id="KW-0418">Kinase</keyword>
<comment type="pathway">
    <text evidence="2 13">Glycolipid biosynthesis; lipid IV(A) biosynthesis; lipid IV(A) from (3R)-3-hydroxytetradecanoyl-[acyl-carrier-protein] and UDP-N-acetyl-alpha-D-glucosamine: step 6/6.</text>
</comment>
<dbReference type="InterPro" id="IPR027417">
    <property type="entry name" value="P-loop_NTPase"/>
</dbReference>
<gene>
    <name evidence="13 14" type="primary">lpxK</name>
    <name evidence="14" type="ORF">CEE37_02100</name>
</gene>
<dbReference type="AlphaFoldDB" id="A0A532V5N2"/>
<comment type="catalytic activity">
    <reaction evidence="13">
        <text>a lipid A disaccharide + ATP = a lipid IVA + ADP + H(+)</text>
        <dbReference type="Rhea" id="RHEA:67840"/>
        <dbReference type="ChEBI" id="CHEBI:15378"/>
        <dbReference type="ChEBI" id="CHEBI:30616"/>
        <dbReference type="ChEBI" id="CHEBI:176343"/>
        <dbReference type="ChEBI" id="CHEBI:176425"/>
        <dbReference type="ChEBI" id="CHEBI:456216"/>
        <dbReference type="EC" id="2.7.1.130"/>
    </reaction>
</comment>
<evidence type="ECO:0000256" key="10">
    <source>
        <dbReference type="ARBA" id="ARBA00022840"/>
    </source>
</evidence>
<dbReference type="GO" id="GO:0005524">
    <property type="term" value="F:ATP binding"/>
    <property type="evidence" value="ECO:0007669"/>
    <property type="project" value="UniProtKB-UniRule"/>
</dbReference>
<dbReference type="Proteomes" id="UP000319619">
    <property type="component" value="Unassembled WGS sequence"/>
</dbReference>
<evidence type="ECO:0000256" key="12">
    <source>
        <dbReference type="ARBA" id="ARBA00029757"/>
    </source>
</evidence>
<evidence type="ECO:0000256" key="1">
    <source>
        <dbReference type="ARBA" id="ARBA00002274"/>
    </source>
</evidence>
<organism evidence="14 15">
    <name type="scientific">candidate division LCP-89 bacterium B3_LCP</name>
    <dbReference type="NCBI Taxonomy" id="2012998"/>
    <lineage>
        <taxon>Bacteria</taxon>
        <taxon>Pseudomonadati</taxon>
        <taxon>Bacteria division LCP-89</taxon>
    </lineage>
</organism>
<evidence type="ECO:0000256" key="2">
    <source>
        <dbReference type="ARBA" id="ARBA00004870"/>
    </source>
</evidence>
<evidence type="ECO:0000256" key="8">
    <source>
        <dbReference type="ARBA" id="ARBA00022741"/>
    </source>
</evidence>
<dbReference type="HAMAP" id="MF_00409">
    <property type="entry name" value="LpxK"/>
    <property type="match status" value="1"/>
</dbReference>
<dbReference type="UniPathway" id="UPA00359">
    <property type="reaction ID" value="UER00482"/>
</dbReference>
<dbReference type="EC" id="2.7.1.130" evidence="3 13"/>
<evidence type="ECO:0000256" key="7">
    <source>
        <dbReference type="ARBA" id="ARBA00022679"/>
    </source>
</evidence>
<dbReference type="EMBL" id="NJBN01000001">
    <property type="protein sequence ID" value="TKJ42500.1"/>
    <property type="molecule type" value="Genomic_DNA"/>
</dbReference>
<name>A0A532V5N2_UNCL8</name>
<keyword evidence="6 13" id="KW-0441">Lipid A biosynthesis</keyword>
<feature type="binding site" evidence="13">
    <location>
        <begin position="53"/>
        <end position="60"/>
    </location>
    <ligand>
        <name>ATP</name>
        <dbReference type="ChEBI" id="CHEBI:30616"/>
    </ligand>
</feature>
<dbReference type="NCBIfam" id="TIGR00682">
    <property type="entry name" value="lpxK"/>
    <property type="match status" value="1"/>
</dbReference>
<protein>
    <recommendedName>
        <fullName evidence="4 13">Tetraacyldisaccharide 4'-kinase</fullName>
        <ecNumber evidence="3 13">2.7.1.130</ecNumber>
    </recommendedName>
    <alternativeName>
        <fullName evidence="12 13">Lipid A 4'-kinase</fullName>
    </alternativeName>
</protein>
<dbReference type="GO" id="GO:0009029">
    <property type="term" value="F:lipid-A 4'-kinase activity"/>
    <property type="evidence" value="ECO:0007669"/>
    <property type="project" value="UniProtKB-UniRule"/>
</dbReference>
<comment type="similarity">
    <text evidence="13">Belongs to the LpxK family.</text>
</comment>
<evidence type="ECO:0000256" key="11">
    <source>
        <dbReference type="ARBA" id="ARBA00023098"/>
    </source>
</evidence>
<keyword evidence="8 13" id="KW-0547">Nucleotide-binding</keyword>
<evidence type="ECO:0000256" key="3">
    <source>
        <dbReference type="ARBA" id="ARBA00012071"/>
    </source>
</evidence>
<evidence type="ECO:0000256" key="13">
    <source>
        <dbReference type="HAMAP-Rule" id="MF_00409"/>
    </source>
</evidence>
<dbReference type="PANTHER" id="PTHR42724:SF1">
    <property type="entry name" value="TETRAACYLDISACCHARIDE 4'-KINASE, MITOCHONDRIAL-RELATED"/>
    <property type="match status" value="1"/>
</dbReference>
<dbReference type="GO" id="GO:0005886">
    <property type="term" value="C:plasma membrane"/>
    <property type="evidence" value="ECO:0007669"/>
    <property type="project" value="TreeGrafter"/>
</dbReference>
<evidence type="ECO:0000313" key="15">
    <source>
        <dbReference type="Proteomes" id="UP000319619"/>
    </source>
</evidence>
<comment type="caution">
    <text evidence="14">The sequence shown here is derived from an EMBL/GenBank/DDBJ whole genome shotgun (WGS) entry which is preliminary data.</text>
</comment>
<dbReference type="Pfam" id="PF02606">
    <property type="entry name" value="LpxK"/>
    <property type="match status" value="1"/>
</dbReference>
<reference evidence="14 15" key="1">
    <citation type="submission" date="2017-06" db="EMBL/GenBank/DDBJ databases">
        <title>Novel microbial phyla capable of carbon fixation and sulfur reduction in deep-sea sediments.</title>
        <authorList>
            <person name="Huang J."/>
            <person name="Baker B."/>
            <person name="Wang Y."/>
        </authorList>
    </citation>
    <scope>NUCLEOTIDE SEQUENCE [LARGE SCALE GENOMIC DNA]</scope>
    <source>
        <strain evidence="14">B3_LCP</strain>
    </source>
</reference>
<keyword evidence="7 13" id="KW-0808">Transferase</keyword>
<evidence type="ECO:0000313" key="14">
    <source>
        <dbReference type="EMBL" id="TKJ42500.1"/>
    </source>
</evidence>
<comment type="function">
    <text evidence="1 13">Transfers the gamma-phosphate of ATP to the 4'-position of a tetraacyldisaccharide 1-phosphate intermediate (termed DS-1-P) to form tetraacyldisaccharide 1,4'-bis-phosphate (lipid IVA).</text>
</comment>
<keyword evidence="10 13" id="KW-0067">ATP-binding</keyword>
<accession>A0A532V5N2</accession>
<evidence type="ECO:0000256" key="5">
    <source>
        <dbReference type="ARBA" id="ARBA00022516"/>
    </source>
</evidence>
<dbReference type="InterPro" id="IPR003758">
    <property type="entry name" value="LpxK"/>
</dbReference>
<dbReference type="GO" id="GO:0009244">
    <property type="term" value="P:lipopolysaccharide core region biosynthetic process"/>
    <property type="evidence" value="ECO:0007669"/>
    <property type="project" value="TreeGrafter"/>
</dbReference>
<evidence type="ECO:0000256" key="6">
    <source>
        <dbReference type="ARBA" id="ARBA00022556"/>
    </source>
</evidence>
<dbReference type="GO" id="GO:0009245">
    <property type="term" value="P:lipid A biosynthetic process"/>
    <property type="evidence" value="ECO:0007669"/>
    <property type="project" value="UniProtKB-UniRule"/>
</dbReference>
<dbReference type="PANTHER" id="PTHR42724">
    <property type="entry name" value="TETRAACYLDISACCHARIDE 4'-KINASE"/>
    <property type="match status" value="1"/>
</dbReference>
<dbReference type="SUPFAM" id="SSF52540">
    <property type="entry name" value="P-loop containing nucleoside triphosphate hydrolases"/>
    <property type="match status" value="1"/>
</dbReference>